<evidence type="ECO:0000256" key="1">
    <source>
        <dbReference type="ARBA" id="ARBA00022598"/>
    </source>
</evidence>
<dbReference type="InterPro" id="IPR003789">
    <property type="entry name" value="Asn/Gln_tRNA_amidoTrase-B-like"/>
</dbReference>
<protein>
    <submittedName>
        <fullName evidence="6">Asp-tRNA(Asn)/Glu-tRNA(Gln) amidotransferase GatCAB subunit B</fullName>
    </submittedName>
</protein>
<dbReference type="EMBL" id="JABXWD010000284">
    <property type="protein sequence ID" value="MBV6342575.1"/>
    <property type="molecule type" value="Genomic_DNA"/>
</dbReference>
<dbReference type="PANTHER" id="PTHR11659:SF0">
    <property type="entry name" value="GLUTAMYL-TRNA(GLN) AMIDOTRANSFERASE SUBUNIT B, MITOCHONDRIAL"/>
    <property type="match status" value="1"/>
</dbReference>
<dbReference type="InterPro" id="IPR017959">
    <property type="entry name" value="Asn/Gln-tRNA_amidoTrfase_suB/E"/>
</dbReference>
<keyword evidence="2" id="KW-0547">Nucleotide-binding</keyword>
<accession>A0ABS6S142</accession>
<evidence type="ECO:0000256" key="4">
    <source>
        <dbReference type="ARBA" id="ARBA00022917"/>
    </source>
</evidence>
<evidence type="ECO:0000256" key="3">
    <source>
        <dbReference type="ARBA" id="ARBA00022840"/>
    </source>
</evidence>
<gene>
    <name evidence="6" type="ORF">HWQ67_13380</name>
</gene>
<dbReference type="InterPro" id="IPR023168">
    <property type="entry name" value="GatB_Yqey_C_2"/>
</dbReference>
<evidence type="ECO:0000313" key="6">
    <source>
        <dbReference type="EMBL" id="MBV6342575.1"/>
    </source>
</evidence>
<keyword evidence="4" id="KW-0648">Protein biosynthesis</keyword>
<sequence>EASGIVREKKLGQISDAGEIRETVKQVIADNPGAAADYVAGKQQSLTFIVGQVMKATRGRANPGKVREIIIQELGGK</sequence>
<evidence type="ECO:0000313" key="7">
    <source>
        <dbReference type="Proteomes" id="UP001196980"/>
    </source>
</evidence>
<proteinExistence type="predicted"/>
<dbReference type="Proteomes" id="UP001196980">
    <property type="component" value="Unassembled WGS sequence"/>
</dbReference>
<keyword evidence="1" id="KW-0436">Ligase</keyword>
<evidence type="ECO:0000259" key="5">
    <source>
        <dbReference type="SMART" id="SM00845"/>
    </source>
</evidence>
<name>A0ABS6S142_9BACT</name>
<feature type="domain" description="Asn/Gln amidotransferase" evidence="5">
    <location>
        <begin position="1"/>
        <end position="74"/>
    </location>
</feature>
<organism evidence="6 7">
    <name type="scientific">Candidatus Magnetobacterium casense</name>
    <dbReference type="NCBI Taxonomy" id="1455061"/>
    <lineage>
        <taxon>Bacteria</taxon>
        <taxon>Pseudomonadati</taxon>
        <taxon>Nitrospirota</taxon>
        <taxon>Thermodesulfovibrionia</taxon>
        <taxon>Thermodesulfovibrionales</taxon>
        <taxon>Candidatus Magnetobacteriaceae</taxon>
        <taxon>Candidatus Magnetobacterium</taxon>
    </lineage>
</organism>
<dbReference type="PANTHER" id="PTHR11659">
    <property type="entry name" value="GLUTAMYL-TRNA GLN AMIDOTRANSFERASE SUBUNIT B MITOCHONDRIAL AND PROKARYOTIC PET112-RELATED"/>
    <property type="match status" value="1"/>
</dbReference>
<dbReference type="Pfam" id="PF02637">
    <property type="entry name" value="GatB_Yqey"/>
    <property type="match status" value="1"/>
</dbReference>
<evidence type="ECO:0000256" key="2">
    <source>
        <dbReference type="ARBA" id="ARBA00022741"/>
    </source>
</evidence>
<dbReference type="InterPro" id="IPR018027">
    <property type="entry name" value="Asn/Gln_amidotransferase"/>
</dbReference>
<keyword evidence="3" id="KW-0067">ATP-binding</keyword>
<dbReference type="Gene3D" id="1.10.10.410">
    <property type="match status" value="1"/>
</dbReference>
<reference evidence="6 7" key="1">
    <citation type="journal article" date="2020" name="J Geophys Res Biogeosci">
        <title>Magnetotaxis as an Adaptation to Enable Bacterial Shuttling of Microbial Sulfur and Sulfur Cycling Across Aquatic Oxic#Anoxic Interfaces.</title>
        <authorList>
            <person name="Li J."/>
            <person name="Liu P."/>
            <person name="Wang J."/>
            <person name="Roberts A.P."/>
            <person name="Pan Y."/>
        </authorList>
    </citation>
    <scope>NUCLEOTIDE SEQUENCE [LARGE SCALE GENOMIC DNA]</scope>
    <source>
        <strain evidence="6 7">MYR-1_YQ</strain>
    </source>
</reference>
<feature type="non-terminal residue" evidence="6">
    <location>
        <position position="1"/>
    </location>
</feature>
<dbReference type="SUPFAM" id="SSF89095">
    <property type="entry name" value="GatB/YqeY motif"/>
    <property type="match status" value="1"/>
</dbReference>
<dbReference type="SMART" id="SM00845">
    <property type="entry name" value="GatB_Yqey"/>
    <property type="match status" value="1"/>
</dbReference>
<comment type="caution">
    <text evidence="6">The sequence shown here is derived from an EMBL/GenBank/DDBJ whole genome shotgun (WGS) entry which is preliminary data.</text>
</comment>
<keyword evidence="7" id="KW-1185">Reference proteome</keyword>